<evidence type="ECO:0000313" key="1">
    <source>
        <dbReference type="EMBL" id="SEG38607.1"/>
    </source>
</evidence>
<evidence type="ECO:0000313" key="2">
    <source>
        <dbReference type="Proteomes" id="UP000236738"/>
    </source>
</evidence>
<dbReference type="Proteomes" id="UP000236738">
    <property type="component" value="Unassembled WGS sequence"/>
</dbReference>
<accession>A0A1H5ZSF6</accession>
<keyword evidence="2" id="KW-1185">Reference proteome</keyword>
<gene>
    <name evidence="1" type="ORF">SAMN05421847_2148</name>
</gene>
<reference evidence="2" key="1">
    <citation type="submission" date="2016-10" db="EMBL/GenBank/DDBJ databases">
        <authorList>
            <person name="Varghese N."/>
            <person name="Submissions S."/>
        </authorList>
    </citation>
    <scope>NUCLEOTIDE SEQUENCE [LARGE SCALE GENOMIC DNA]</scope>
    <source>
        <strain evidence="2">DSM 21580</strain>
    </source>
</reference>
<sequence>MRFFYSFKKSNFIPLYGNNIEIRTYHQILSGLIKWTSTKNVSSEITV</sequence>
<proteinExistence type="predicted"/>
<organism evidence="1 2">
    <name type="scientific">Halpernia humi</name>
    <dbReference type="NCBI Taxonomy" id="493375"/>
    <lineage>
        <taxon>Bacteria</taxon>
        <taxon>Pseudomonadati</taxon>
        <taxon>Bacteroidota</taxon>
        <taxon>Flavobacteriia</taxon>
        <taxon>Flavobacteriales</taxon>
        <taxon>Weeksellaceae</taxon>
        <taxon>Chryseobacterium group</taxon>
        <taxon>Halpernia</taxon>
    </lineage>
</organism>
<name>A0A1H5ZSF6_9FLAO</name>
<dbReference type="AlphaFoldDB" id="A0A1H5ZSF6"/>
<dbReference type="EMBL" id="FNUS01000005">
    <property type="protein sequence ID" value="SEG38607.1"/>
    <property type="molecule type" value="Genomic_DNA"/>
</dbReference>
<protein>
    <submittedName>
        <fullName evidence="1">Uncharacterized protein</fullName>
    </submittedName>
</protein>